<name>A0A0A9H7P5_ARUDO</name>
<organism evidence="1">
    <name type="scientific">Arundo donax</name>
    <name type="common">Giant reed</name>
    <name type="synonym">Donax arundinaceus</name>
    <dbReference type="NCBI Taxonomy" id="35708"/>
    <lineage>
        <taxon>Eukaryota</taxon>
        <taxon>Viridiplantae</taxon>
        <taxon>Streptophyta</taxon>
        <taxon>Embryophyta</taxon>
        <taxon>Tracheophyta</taxon>
        <taxon>Spermatophyta</taxon>
        <taxon>Magnoliopsida</taxon>
        <taxon>Liliopsida</taxon>
        <taxon>Poales</taxon>
        <taxon>Poaceae</taxon>
        <taxon>PACMAD clade</taxon>
        <taxon>Arundinoideae</taxon>
        <taxon>Arundineae</taxon>
        <taxon>Arundo</taxon>
    </lineage>
</organism>
<proteinExistence type="predicted"/>
<sequence>MQCDYLNLLQRNLPKQVTIFQLK</sequence>
<protein>
    <submittedName>
        <fullName evidence="1">Uncharacterized protein</fullName>
    </submittedName>
</protein>
<accession>A0A0A9H7P5</accession>
<reference evidence="1" key="1">
    <citation type="submission" date="2014-09" db="EMBL/GenBank/DDBJ databases">
        <authorList>
            <person name="Magalhaes I.L.F."/>
            <person name="Oliveira U."/>
            <person name="Santos F.R."/>
            <person name="Vidigal T.H.D.A."/>
            <person name="Brescovit A.D."/>
            <person name="Santos A.J."/>
        </authorList>
    </citation>
    <scope>NUCLEOTIDE SEQUENCE</scope>
    <source>
        <tissue evidence="1">Shoot tissue taken approximately 20 cm above the soil surface</tissue>
    </source>
</reference>
<reference evidence="1" key="2">
    <citation type="journal article" date="2015" name="Data Brief">
        <title>Shoot transcriptome of the giant reed, Arundo donax.</title>
        <authorList>
            <person name="Barrero R.A."/>
            <person name="Guerrero F.D."/>
            <person name="Moolhuijzen P."/>
            <person name="Goolsby J.A."/>
            <person name="Tidwell J."/>
            <person name="Bellgard S.E."/>
            <person name="Bellgard M.I."/>
        </authorList>
    </citation>
    <scope>NUCLEOTIDE SEQUENCE</scope>
    <source>
        <tissue evidence="1">Shoot tissue taken approximately 20 cm above the soil surface</tissue>
    </source>
</reference>
<dbReference type="AlphaFoldDB" id="A0A0A9H7P5"/>
<evidence type="ECO:0000313" key="1">
    <source>
        <dbReference type="EMBL" id="JAE30881.1"/>
    </source>
</evidence>
<dbReference type="EMBL" id="GBRH01167015">
    <property type="protein sequence ID" value="JAE30881.1"/>
    <property type="molecule type" value="Transcribed_RNA"/>
</dbReference>